<organism evidence="2 3">
    <name type="scientific">Caenorhabditis nigoni</name>
    <dbReference type="NCBI Taxonomy" id="1611254"/>
    <lineage>
        <taxon>Eukaryota</taxon>
        <taxon>Metazoa</taxon>
        <taxon>Ecdysozoa</taxon>
        <taxon>Nematoda</taxon>
        <taxon>Chromadorea</taxon>
        <taxon>Rhabditida</taxon>
        <taxon>Rhabditina</taxon>
        <taxon>Rhabditomorpha</taxon>
        <taxon>Rhabditoidea</taxon>
        <taxon>Rhabditidae</taxon>
        <taxon>Peloderinae</taxon>
        <taxon>Caenorhabditis</taxon>
    </lineage>
</organism>
<feature type="compositionally biased region" description="Basic and acidic residues" evidence="1">
    <location>
        <begin position="15"/>
        <end position="26"/>
    </location>
</feature>
<proteinExistence type="predicted"/>
<reference evidence="3" key="1">
    <citation type="submission" date="2017-10" db="EMBL/GenBank/DDBJ databases">
        <title>Rapid genome shrinkage in a self-fertile nematode reveals novel sperm competition proteins.</title>
        <authorList>
            <person name="Yin D."/>
            <person name="Schwarz E.M."/>
            <person name="Thomas C.G."/>
            <person name="Felde R.L."/>
            <person name="Korf I.F."/>
            <person name="Cutter A.D."/>
            <person name="Schartner C.M."/>
            <person name="Ralston E.J."/>
            <person name="Meyer B.J."/>
            <person name="Haag E.S."/>
        </authorList>
    </citation>
    <scope>NUCLEOTIDE SEQUENCE [LARGE SCALE GENOMIC DNA]</scope>
    <source>
        <strain evidence="3">JU1422</strain>
    </source>
</reference>
<keyword evidence="3" id="KW-1185">Reference proteome</keyword>
<dbReference type="EMBL" id="PDUG01000004">
    <property type="protein sequence ID" value="PIC32772.1"/>
    <property type="molecule type" value="Genomic_DNA"/>
</dbReference>
<comment type="caution">
    <text evidence="2">The sequence shown here is derived from an EMBL/GenBank/DDBJ whole genome shotgun (WGS) entry which is preliminary data.</text>
</comment>
<feature type="region of interest" description="Disordered" evidence="1">
    <location>
        <begin position="1"/>
        <end position="26"/>
    </location>
</feature>
<evidence type="ECO:0000256" key="1">
    <source>
        <dbReference type="SAM" id="MobiDB-lite"/>
    </source>
</evidence>
<evidence type="ECO:0000313" key="3">
    <source>
        <dbReference type="Proteomes" id="UP000230233"/>
    </source>
</evidence>
<feature type="compositionally biased region" description="Acidic residues" evidence="1">
    <location>
        <begin position="1"/>
        <end position="14"/>
    </location>
</feature>
<gene>
    <name evidence="2" type="primary">Cnig_chr_IV.g12986</name>
    <name evidence="2" type="ORF">B9Z55_012986</name>
</gene>
<name>A0A2G5TZR5_9PELO</name>
<sequence>MEQEAMENDENLEIDMEKSAKNDKNESKILEIPEIEDMETVEKIRNFLLKPVKRNVNSMTDKLTIEKDGATSSQ</sequence>
<evidence type="ECO:0000313" key="2">
    <source>
        <dbReference type="EMBL" id="PIC32772.1"/>
    </source>
</evidence>
<protein>
    <submittedName>
        <fullName evidence="2">Uncharacterized protein</fullName>
    </submittedName>
</protein>
<accession>A0A2G5TZR5</accession>
<dbReference type="AlphaFoldDB" id="A0A2G5TZR5"/>
<dbReference type="Proteomes" id="UP000230233">
    <property type="component" value="Chromosome IV"/>
</dbReference>